<dbReference type="EMBL" id="VTPX01000001">
    <property type="protein sequence ID" value="KAA0020443.1"/>
    <property type="molecule type" value="Genomic_DNA"/>
</dbReference>
<dbReference type="Proteomes" id="UP000466024">
    <property type="component" value="Unassembled WGS sequence"/>
</dbReference>
<gene>
    <name evidence="1" type="ORF">F0A16_01185</name>
</gene>
<reference evidence="1 2" key="1">
    <citation type="submission" date="2019-08" db="EMBL/GenBank/DDBJ databases">
        <title>Bioinformatics analysis of the strain L3 and L5.</title>
        <authorList>
            <person name="Li X."/>
        </authorList>
    </citation>
    <scope>NUCLEOTIDE SEQUENCE [LARGE SCALE GENOMIC DNA]</scope>
    <source>
        <strain evidence="1 2">L3</strain>
    </source>
</reference>
<dbReference type="SUPFAM" id="SSF46785">
    <property type="entry name" value="Winged helix' DNA-binding domain"/>
    <property type="match status" value="1"/>
</dbReference>
<dbReference type="RefSeq" id="WP_149433569.1">
    <property type="nucleotide sequence ID" value="NZ_VTPX01000001.1"/>
</dbReference>
<dbReference type="InterPro" id="IPR036388">
    <property type="entry name" value="WH-like_DNA-bd_sf"/>
</dbReference>
<dbReference type="AlphaFoldDB" id="A0A640WIH2"/>
<evidence type="ECO:0000313" key="1">
    <source>
        <dbReference type="EMBL" id="KAA0020443.1"/>
    </source>
</evidence>
<accession>A0A640WIH2</accession>
<dbReference type="InterPro" id="IPR021660">
    <property type="entry name" value="DUF3253"/>
</dbReference>
<dbReference type="Pfam" id="PF11625">
    <property type="entry name" value="DUF3253"/>
    <property type="match status" value="1"/>
</dbReference>
<protein>
    <submittedName>
        <fullName evidence="1">DUF3253 domain-containing protein</fullName>
    </submittedName>
</protein>
<evidence type="ECO:0000313" key="2">
    <source>
        <dbReference type="Proteomes" id="UP000466024"/>
    </source>
</evidence>
<proteinExistence type="predicted"/>
<dbReference type="InterPro" id="IPR036390">
    <property type="entry name" value="WH_DNA-bd_sf"/>
</dbReference>
<keyword evidence="2" id="KW-1185">Reference proteome</keyword>
<name>A0A640WIH2_9GAMM</name>
<dbReference type="Gene3D" id="1.10.10.10">
    <property type="entry name" value="Winged helix-like DNA-binding domain superfamily/Winged helix DNA-binding domain"/>
    <property type="match status" value="1"/>
</dbReference>
<sequence length="89" mass="9813">MASSTDPATLRRAILALAEARGPAKTFCPSEVARQLDDDWRPLMAPIRACSRELIREGCLRVLQRGRTLSPDAPWHGAIRLQAPAHRDG</sequence>
<organism evidence="1 2">
    <name type="scientific">Salinicola corii</name>
    <dbReference type="NCBI Taxonomy" id="2606937"/>
    <lineage>
        <taxon>Bacteria</taxon>
        <taxon>Pseudomonadati</taxon>
        <taxon>Pseudomonadota</taxon>
        <taxon>Gammaproteobacteria</taxon>
        <taxon>Oceanospirillales</taxon>
        <taxon>Halomonadaceae</taxon>
        <taxon>Salinicola</taxon>
    </lineage>
</organism>
<comment type="caution">
    <text evidence="1">The sequence shown here is derived from an EMBL/GenBank/DDBJ whole genome shotgun (WGS) entry which is preliminary data.</text>
</comment>